<dbReference type="EC" id="1.3.99.-" evidence="14"/>
<dbReference type="Proteomes" id="UP001477870">
    <property type="component" value="Unassembled WGS sequence"/>
</dbReference>
<sequence length="138" mass="15069">MIELYPFFVAAHVTSVVFFVGGMLIQARMVLDLAYLPATEKNGTLSALLRLDRQIITPAMLLTWMFGITLAVWMGWFSSPWLIIKLVIVVALSGLHGAQSGRLRRAVQSGQNPILKGASVAIVLAMLVIATLAFVKPF</sequence>
<evidence type="ECO:0000313" key="17">
    <source>
        <dbReference type="Proteomes" id="UP001477870"/>
    </source>
</evidence>
<dbReference type="Pfam" id="PF03653">
    <property type="entry name" value="UPF0093"/>
    <property type="match status" value="1"/>
</dbReference>
<keyword evidence="5 14" id="KW-1003">Cell membrane</keyword>
<dbReference type="PANTHER" id="PTHR40255">
    <property type="entry name" value="UPF0093 MEMBRANE PROTEIN SLR1790"/>
    <property type="match status" value="1"/>
</dbReference>
<evidence type="ECO:0000256" key="15">
    <source>
        <dbReference type="SAM" id="Phobius"/>
    </source>
</evidence>
<comment type="similarity">
    <text evidence="3 14">Belongs to the HemJ family.</text>
</comment>
<gene>
    <name evidence="16" type="ORF">WNY59_01760</name>
</gene>
<keyword evidence="12 14" id="KW-0472">Membrane</keyword>
<dbReference type="PANTHER" id="PTHR40255:SF1">
    <property type="entry name" value="PROTOPORPHYRINOGEN IX OXIDASE"/>
    <property type="match status" value="1"/>
</dbReference>
<evidence type="ECO:0000256" key="12">
    <source>
        <dbReference type="ARBA" id="ARBA00023136"/>
    </source>
</evidence>
<evidence type="ECO:0000256" key="2">
    <source>
        <dbReference type="ARBA" id="ARBA00005073"/>
    </source>
</evidence>
<dbReference type="RefSeq" id="WP_342846391.1">
    <property type="nucleotide sequence ID" value="NZ_JBBMQO010000001.1"/>
</dbReference>
<protein>
    <recommendedName>
        <fullName evidence="4 14">Protoporphyrinogen IX oxidase</fullName>
        <ecNumber evidence="14">1.3.99.-</ecNumber>
    </recommendedName>
</protein>
<evidence type="ECO:0000256" key="9">
    <source>
        <dbReference type="ARBA" id="ARBA00022989"/>
    </source>
</evidence>
<evidence type="ECO:0000256" key="3">
    <source>
        <dbReference type="ARBA" id="ARBA00006501"/>
    </source>
</evidence>
<organism evidence="16 17">
    <name type="scientific">Ahrensia kielensis</name>
    <dbReference type="NCBI Taxonomy" id="76980"/>
    <lineage>
        <taxon>Bacteria</taxon>
        <taxon>Pseudomonadati</taxon>
        <taxon>Pseudomonadota</taxon>
        <taxon>Alphaproteobacteria</taxon>
        <taxon>Hyphomicrobiales</taxon>
        <taxon>Ahrensiaceae</taxon>
        <taxon>Ahrensia</taxon>
    </lineage>
</organism>
<keyword evidence="8 14" id="KW-0479">Metal-binding</keyword>
<comment type="cofactor">
    <cofactor evidence="14">
        <name>heme b</name>
        <dbReference type="ChEBI" id="CHEBI:60344"/>
    </cofactor>
    <text evidence="14">Binds 1 heme b (iron(II)-protoporphyrin IX) group per subunit.</text>
</comment>
<evidence type="ECO:0000256" key="8">
    <source>
        <dbReference type="ARBA" id="ARBA00022723"/>
    </source>
</evidence>
<dbReference type="PIRSF" id="PIRSF004638">
    <property type="entry name" value="UCP004638"/>
    <property type="match status" value="1"/>
</dbReference>
<comment type="pathway">
    <text evidence="2 14">Porphyrin-containing compound metabolism; protoporphyrin-IX biosynthesis; protoporphyrin-IX from protoporphyrinogen-IX: step 1/1.</text>
</comment>
<feature type="transmembrane region" description="Helical" evidence="15">
    <location>
        <begin position="6"/>
        <end position="25"/>
    </location>
</feature>
<comment type="function">
    <text evidence="14">Catalyzes the oxidation of protoporphyrinogen IX to protoporphyrin IX.</text>
</comment>
<evidence type="ECO:0000256" key="13">
    <source>
        <dbReference type="ARBA" id="ARBA00048390"/>
    </source>
</evidence>
<name>A0ABU9T3G2_9HYPH</name>
<evidence type="ECO:0000256" key="10">
    <source>
        <dbReference type="ARBA" id="ARBA00023002"/>
    </source>
</evidence>
<keyword evidence="17" id="KW-1185">Reference proteome</keyword>
<keyword evidence="10" id="KW-0560">Oxidoreductase</keyword>
<dbReference type="InterPro" id="IPR005265">
    <property type="entry name" value="HemJ-like"/>
</dbReference>
<reference evidence="16 17" key="1">
    <citation type="submission" date="2024-03" db="EMBL/GenBank/DDBJ databases">
        <title>Community enrichment and isolation of bacterial strains for fucoidan degradation.</title>
        <authorList>
            <person name="Sichert A."/>
        </authorList>
    </citation>
    <scope>NUCLEOTIDE SEQUENCE [LARGE SCALE GENOMIC DNA]</scope>
    <source>
        <strain evidence="16 17">AS62</strain>
    </source>
</reference>
<evidence type="ECO:0000313" key="16">
    <source>
        <dbReference type="EMBL" id="MEM5500309.1"/>
    </source>
</evidence>
<keyword evidence="7 15" id="KW-0812">Transmembrane</keyword>
<comment type="subcellular location">
    <subcellularLocation>
        <location evidence="1">Cell membrane</location>
        <topology evidence="1">Multi-pass membrane protein</topology>
    </subcellularLocation>
</comment>
<dbReference type="EMBL" id="JBBMQO010000001">
    <property type="protein sequence ID" value="MEM5500309.1"/>
    <property type="molecule type" value="Genomic_DNA"/>
</dbReference>
<accession>A0ABU9T3G2</accession>
<evidence type="ECO:0000256" key="14">
    <source>
        <dbReference type="PIRNR" id="PIRNR004638"/>
    </source>
</evidence>
<evidence type="ECO:0000256" key="5">
    <source>
        <dbReference type="ARBA" id="ARBA00022475"/>
    </source>
</evidence>
<feature type="transmembrane region" description="Helical" evidence="15">
    <location>
        <begin position="113"/>
        <end position="135"/>
    </location>
</feature>
<evidence type="ECO:0000256" key="6">
    <source>
        <dbReference type="ARBA" id="ARBA00022617"/>
    </source>
</evidence>
<evidence type="ECO:0000256" key="11">
    <source>
        <dbReference type="ARBA" id="ARBA00023004"/>
    </source>
</evidence>
<comment type="catalytic activity">
    <reaction evidence="13 14">
        <text>protoporphyrinogen IX + 3 A = protoporphyrin IX + 3 AH2</text>
        <dbReference type="Rhea" id="RHEA:62000"/>
        <dbReference type="ChEBI" id="CHEBI:13193"/>
        <dbReference type="ChEBI" id="CHEBI:17499"/>
        <dbReference type="ChEBI" id="CHEBI:57306"/>
        <dbReference type="ChEBI" id="CHEBI:57307"/>
    </reaction>
</comment>
<keyword evidence="11 14" id="KW-0408">Iron</keyword>
<proteinExistence type="inferred from homology"/>
<keyword evidence="6 14" id="KW-0349">Heme</keyword>
<keyword evidence="9 15" id="KW-1133">Transmembrane helix</keyword>
<evidence type="ECO:0000256" key="1">
    <source>
        <dbReference type="ARBA" id="ARBA00004651"/>
    </source>
</evidence>
<evidence type="ECO:0000256" key="4">
    <source>
        <dbReference type="ARBA" id="ARBA00017504"/>
    </source>
</evidence>
<comment type="caution">
    <text evidence="16">The sequence shown here is derived from an EMBL/GenBank/DDBJ whole genome shotgun (WGS) entry which is preliminary data.</text>
</comment>
<evidence type="ECO:0000256" key="7">
    <source>
        <dbReference type="ARBA" id="ARBA00022692"/>
    </source>
</evidence>